<dbReference type="InterPro" id="IPR052467">
    <property type="entry name" value="Sorting_nexin_PX-domain"/>
</dbReference>
<evidence type="ECO:0000256" key="7">
    <source>
        <dbReference type="ARBA" id="ARBA00023329"/>
    </source>
</evidence>
<feature type="compositionally biased region" description="Basic and acidic residues" evidence="8">
    <location>
        <begin position="117"/>
        <end position="126"/>
    </location>
</feature>
<keyword evidence="5" id="KW-0446">Lipid-binding</keyword>
<name>A0AAV7I1R8_COTGL</name>
<dbReference type="Gene3D" id="3.30.1520.10">
    <property type="entry name" value="Phox-like domain"/>
    <property type="match status" value="1"/>
</dbReference>
<evidence type="ECO:0000256" key="4">
    <source>
        <dbReference type="ARBA" id="ARBA00022927"/>
    </source>
</evidence>
<dbReference type="GO" id="GO:0030659">
    <property type="term" value="C:cytoplasmic vesicle membrane"/>
    <property type="evidence" value="ECO:0007669"/>
    <property type="project" value="UniProtKB-SubCell"/>
</dbReference>
<organism evidence="10 11">
    <name type="scientific">Cotesia glomerata</name>
    <name type="common">Lepidopteran parasitic wasp</name>
    <name type="synonym">Apanteles glomeratus</name>
    <dbReference type="NCBI Taxonomy" id="32391"/>
    <lineage>
        <taxon>Eukaryota</taxon>
        <taxon>Metazoa</taxon>
        <taxon>Ecdysozoa</taxon>
        <taxon>Arthropoda</taxon>
        <taxon>Hexapoda</taxon>
        <taxon>Insecta</taxon>
        <taxon>Pterygota</taxon>
        <taxon>Neoptera</taxon>
        <taxon>Endopterygota</taxon>
        <taxon>Hymenoptera</taxon>
        <taxon>Apocrita</taxon>
        <taxon>Ichneumonoidea</taxon>
        <taxon>Braconidae</taxon>
        <taxon>Microgastrinae</taxon>
        <taxon>Cotesia</taxon>
    </lineage>
</organism>
<feature type="region of interest" description="Disordered" evidence="8">
    <location>
        <begin position="109"/>
        <end position="128"/>
    </location>
</feature>
<sequence length="171" mass="19616">MYHVFISGYRLVEADHGKSFYVYTIEVTDTNTTAKYTIERRYSAFNALHRRLKKINDTVAFPPKRVRNSQPKVLEQRRSGLEHYITKMLQLSETKQQVLEFLGIESSKNSNARTNSRRPEVKKDSNGIESRSAIGHHPVITFAYDPYVNPDNNSSLPNIVIQGVLDGIYNP</sequence>
<comment type="subcellular location">
    <subcellularLocation>
        <location evidence="1">Cytoplasmic vesicle membrane</location>
        <topology evidence="1">Peripheral membrane protein</topology>
        <orientation evidence="1">Cytoplasmic side</orientation>
    </subcellularLocation>
</comment>
<keyword evidence="4" id="KW-0653">Protein transport</keyword>
<dbReference type="Pfam" id="PF00787">
    <property type="entry name" value="PX"/>
    <property type="match status" value="1"/>
</dbReference>
<proteinExistence type="inferred from homology"/>
<evidence type="ECO:0000256" key="3">
    <source>
        <dbReference type="ARBA" id="ARBA00022448"/>
    </source>
</evidence>
<keyword evidence="6" id="KW-0472">Membrane</keyword>
<dbReference type="SUPFAM" id="SSF64268">
    <property type="entry name" value="PX domain"/>
    <property type="match status" value="1"/>
</dbReference>
<evidence type="ECO:0000256" key="6">
    <source>
        <dbReference type="ARBA" id="ARBA00023136"/>
    </source>
</evidence>
<comment type="similarity">
    <text evidence="2">Belongs to the sorting nexin family.</text>
</comment>
<keyword evidence="3" id="KW-0813">Transport</keyword>
<dbReference type="PANTHER" id="PTHR15813">
    <property type="entry name" value="SORTING NEXIN-22 AND 24"/>
    <property type="match status" value="1"/>
</dbReference>
<evidence type="ECO:0000256" key="1">
    <source>
        <dbReference type="ARBA" id="ARBA00004180"/>
    </source>
</evidence>
<evidence type="ECO:0000256" key="8">
    <source>
        <dbReference type="SAM" id="MobiDB-lite"/>
    </source>
</evidence>
<comment type="caution">
    <text evidence="10">The sequence shown here is derived from an EMBL/GenBank/DDBJ whole genome shotgun (WGS) entry which is preliminary data.</text>
</comment>
<dbReference type="GO" id="GO:0015031">
    <property type="term" value="P:protein transport"/>
    <property type="evidence" value="ECO:0007669"/>
    <property type="project" value="UniProtKB-KW"/>
</dbReference>
<keyword evidence="7" id="KW-0968">Cytoplasmic vesicle</keyword>
<gene>
    <name evidence="10" type="ORF">KQX54_002352</name>
</gene>
<reference evidence="10 11" key="1">
    <citation type="journal article" date="2021" name="J. Hered.">
        <title>A chromosome-level genome assembly of the parasitoid wasp, Cotesia glomerata (Hymenoptera: Braconidae).</title>
        <authorList>
            <person name="Pinto B.J."/>
            <person name="Weis J.J."/>
            <person name="Gamble T."/>
            <person name="Ode P.J."/>
            <person name="Paul R."/>
            <person name="Zaspel J.M."/>
        </authorList>
    </citation>
    <scope>NUCLEOTIDE SEQUENCE [LARGE SCALE GENOMIC DNA]</scope>
    <source>
        <strain evidence="10">CgM1</strain>
    </source>
</reference>
<dbReference type="GO" id="GO:1901981">
    <property type="term" value="F:phosphatidylinositol phosphate binding"/>
    <property type="evidence" value="ECO:0007669"/>
    <property type="project" value="TreeGrafter"/>
</dbReference>
<dbReference type="PROSITE" id="PS50195">
    <property type="entry name" value="PX"/>
    <property type="match status" value="1"/>
</dbReference>
<evidence type="ECO:0000313" key="11">
    <source>
        <dbReference type="Proteomes" id="UP000826195"/>
    </source>
</evidence>
<dbReference type="SMART" id="SM00312">
    <property type="entry name" value="PX"/>
    <property type="match status" value="1"/>
</dbReference>
<dbReference type="InterPro" id="IPR001683">
    <property type="entry name" value="PX_dom"/>
</dbReference>
<feature type="domain" description="PX" evidence="9">
    <location>
        <begin position="1"/>
        <end position="110"/>
    </location>
</feature>
<keyword evidence="11" id="KW-1185">Reference proteome</keyword>
<dbReference type="Proteomes" id="UP000826195">
    <property type="component" value="Unassembled WGS sequence"/>
</dbReference>
<accession>A0AAV7I1R8</accession>
<dbReference type="PANTHER" id="PTHR15813:SF9">
    <property type="entry name" value="PX DOMAIN-CONTAINING PROTEIN"/>
    <property type="match status" value="1"/>
</dbReference>
<dbReference type="EMBL" id="JAHXZJ010002237">
    <property type="protein sequence ID" value="KAH0545684.1"/>
    <property type="molecule type" value="Genomic_DNA"/>
</dbReference>
<protein>
    <recommendedName>
        <fullName evidence="9">PX domain-containing protein</fullName>
    </recommendedName>
</protein>
<evidence type="ECO:0000259" key="9">
    <source>
        <dbReference type="PROSITE" id="PS50195"/>
    </source>
</evidence>
<dbReference type="AlphaFoldDB" id="A0AAV7I1R8"/>
<dbReference type="InterPro" id="IPR036871">
    <property type="entry name" value="PX_dom_sf"/>
</dbReference>
<evidence type="ECO:0000256" key="2">
    <source>
        <dbReference type="ARBA" id="ARBA00010883"/>
    </source>
</evidence>
<evidence type="ECO:0000256" key="5">
    <source>
        <dbReference type="ARBA" id="ARBA00023121"/>
    </source>
</evidence>
<evidence type="ECO:0000313" key="10">
    <source>
        <dbReference type="EMBL" id="KAH0545684.1"/>
    </source>
</evidence>